<dbReference type="SUPFAM" id="SSF90257">
    <property type="entry name" value="Myosin rod fragments"/>
    <property type="match status" value="1"/>
</dbReference>
<keyword evidence="3" id="KW-1185">Reference proteome</keyword>
<dbReference type="Gene3D" id="4.10.270.10">
    <property type="entry name" value="Myosin, subunit A"/>
    <property type="match status" value="1"/>
</dbReference>
<reference evidence="2" key="2">
    <citation type="submission" date="2025-08" db="UniProtKB">
        <authorList>
            <consortium name="Ensembl"/>
        </authorList>
    </citation>
    <scope>IDENTIFICATION</scope>
</reference>
<dbReference type="PROSITE" id="PS50096">
    <property type="entry name" value="IQ"/>
    <property type="match status" value="1"/>
</dbReference>
<evidence type="ECO:0008006" key="4">
    <source>
        <dbReference type="Google" id="ProtNLM"/>
    </source>
</evidence>
<reference evidence="3" key="1">
    <citation type="submission" date="2018-06" db="EMBL/GenBank/DDBJ databases">
        <title>Genome assembly of Danube salmon.</title>
        <authorList>
            <person name="Macqueen D.J."/>
            <person name="Gundappa M.K."/>
        </authorList>
    </citation>
    <scope>NUCLEOTIDE SEQUENCE [LARGE SCALE GENOMIC DNA]</scope>
</reference>
<dbReference type="Proteomes" id="UP000314982">
    <property type="component" value="Unassembled WGS sequence"/>
</dbReference>
<dbReference type="AlphaFoldDB" id="A0A4W5PPZ5"/>
<evidence type="ECO:0000313" key="3">
    <source>
        <dbReference type="Proteomes" id="UP000314982"/>
    </source>
</evidence>
<dbReference type="Ensembl" id="ENSHHUT00000069038.1">
    <property type="protein sequence ID" value="ENSHHUP00000066786.1"/>
    <property type="gene ID" value="ENSHHUG00000039382.1"/>
</dbReference>
<proteinExistence type="predicted"/>
<dbReference type="GeneTree" id="ENSGT00940000162888"/>
<keyword evidence="1" id="KW-0175">Coiled coil</keyword>
<accession>A0A4W5PPZ5</accession>
<reference evidence="2" key="3">
    <citation type="submission" date="2025-09" db="UniProtKB">
        <authorList>
            <consortium name="Ensembl"/>
        </authorList>
    </citation>
    <scope>IDENTIFICATION</scope>
</reference>
<dbReference type="STRING" id="62062.ENSHHUP00000066786"/>
<dbReference type="InterPro" id="IPR027417">
    <property type="entry name" value="P-loop_NTPase"/>
</dbReference>
<evidence type="ECO:0000256" key="1">
    <source>
        <dbReference type="SAM" id="Coils"/>
    </source>
</evidence>
<dbReference type="Gene3D" id="1.20.5.340">
    <property type="match status" value="1"/>
</dbReference>
<sequence>MVQALSRGFLMRREFSKMMERRESIYAIQYNIRSFMNVKTWPWMKLYFKIKPLLQSAETEKELANMKENYEKMTADLAKALATKKQMEEKLVALTQEKNDLALQVASVSEKTTLITGTFTFI</sequence>
<protein>
    <recommendedName>
        <fullName evidence="4">Myosin tail domain-containing protein</fullName>
    </recommendedName>
</protein>
<evidence type="ECO:0000313" key="2">
    <source>
        <dbReference type="Ensembl" id="ENSHHUP00000066786.1"/>
    </source>
</evidence>
<dbReference type="SUPFAM" id="SSF52540">
    <property type="entry name" value="P-loop containing nucleoside triphosphate hydrolases"/>
    <property type="match status" value="1"/>
</dbReference>
<name>A0A4W5PPZ5_9TELE</name>
<organism evidence="2 3">
    <name type="scientific">Hucho hucho</name>
    <name type="common">huchen</name>
    <dbReference type="NCBI Taxonomy" id="62062"/>
    <lineage>
        <taxon>Eukaryota</taxon>
        <taxon>Metazoa</taxon>
        <taxon>Chordata</taxon>
        <taxon>Craniata</taxon>
        <taxon>Vertebrata</taxon>
        <taxon>Euteleostomi</taxon>
        <taxon>Actinopterygii</taxon>
        <taxon>Neopterygii</taxon>
        <taxon>Teleostei</taxon>
        <taxon>Protacanthopterygii</taxon>
        <taxon>Salmoniformes</taxon>
        <taxon>Salmonidae</taxon>
        <taxon>Salmoninae</taxon>
        <taxon>Hucho</taxon>
    </lineage>
</organism>
<feature type="coiled-coil region" evidence="1">
    <location>
        <begin position="56"/>
        <end position="104"/>
    </location>
</feature>